<dbReference type="Proteomes" id="UP001239111">
    <property type="component" value="Chromosome 3"/>
</dbReference>
<organism evidence="1 2">
    <name type="scientific">Eretmocerus hayati</name>
    <dbReference type="NCBI Taxonomy" id="131215"/>
    <lineage>
        <taxon>Eukaryota</taxon>
        <taxon>Metazoa</taxon>
        <taxon>Ecdysozoa</taxon>
        <taxon>Arthropoda</taxon>
        <taxon>Hexapoda</taxon>
        <taxon>Insecta</taxon>
        <taxon>Pterygota</taxon>
        <taxon>Neoptera</taxon>
        <taxon>Endopterygota</taxon>
        <taxon>Hymenoptera</taxon>
        <taxon>Apocrita</taxon>
        <taxon>Proctotrupomorpha</taxon>
        <taxon>Chalcidoidea</taxon>
        <taxon>Aphelinidae</taxon>
        <taxon>Aphelininae</taxon>
        <taxon>Eretmocerus</taxon>
    </lineage>
</organism>
<comment type="caution">
    <text evidence="1">The sequence shown here is derived from an EMBL/GenBank/DDBJ whole genome shotgun (WGS) entry which is preliminary data.</text>
</comment>
<protein>
    <submittedName>
        <fullName evidence="1">Uncharacterized protein</fullName>
    </submittedName>
</protein>
<keyword evidence="2" id="KW-1185">Reference proteome</keyword>
<dbReference type="EMBL" id="CM056743">
    <property type="protein sequence ID" value="KAJ8672537.1"/>
    <property type="molecule type" value="Genomic_DNA"/>
</dbReference>
<reference evidence="1" key="1">
    <citation type="submission" date="2023-04" db="EMBL/GenBank/DDBJ databases">
        <title>A chromosome-level genome assembly of the parasitoid wasp Eretmocerus hayati.</title>
        <authorList>
            <person name="Zhong Y."/>
            <person name="Liu S."/>
            <person name="Liu Y."/>
        </authorList>
    </citation>
    <scope>NUCLEOTIDE SEQUENCE</scope>
    <source>
        <strain evidence="1">ZJU_SS_LIU_2023</strain>
    </source>
</reference>
<gene>
    <name evidence="1" type="ORF">QAD02_003796</name>
</gene>
<evidence type="ECO:0000313" key="2">
    <source>
        <dbReference type="Proteomes" id="UP001239111"/>
    </source>
</evidence>
<evidence type="ECO:0000313" key="1">
    <source>
        <dbReference type="EMBL" id="KAJ8672537.1"/>
    </source>
</evidence>
<accession>A0ACC2NQK6</accession>
<sequence>MHNPGAIKHSEALPRHSRTREPFFTSAGGVGGGGGGADPYVAVASVKRGFDPQCCRTVRYYGGKRMSCGVLKRGNTPRPHGQTTVVFDTSCGWSEHQGRTLSFVVSNEGIRQRVASVTNE</sequence>
<name>A0ACC2NQK6_9HYME</name>
<proteinExistence type="predicted"/>